<dbReference type="GO" id="GO:0009289">
    <property type="term" value="C:pilus"/>
    <property type="evidence" value="ECO:0007669"/>
    <property type="project" value="UniProtKB-SubCell"/>
</dbReference>
<dbReference type="InterPro" id="IPR008966">
    <property type="entry name" value="Adhesion_dom_sf"/>
</dbReference>
<evidence type="ECO:0000256" key="2">
    <source>
        <dbReference type="ARBA" id="ARBA00006671"/>
    </source>
</evidence>
<dbReference type="Gene3D" id="2.60.40.1090">
    <property type="entry name" value="Fimbrial-type adhesion domain"/>
    <property type="match status" value="1"/>
</dbReference>
<dbReference type="PANTHER" id="PTHR33420">
    <property type="entry name" value="FIMBRIAL SUBUNIT ELFA-RELATED"/>
    <property type="match status" value="1"/>
</dbReference>
<evidence type="ECO:0000256" key="4">
    <source>
        <dbReference type="SAM" id="SignalP"/>
    </source>
</evidence>
<name>A0A923FE71_9PSED</name>
<accession>A0A923FE71</accession>
<feature type="chain" id="PRO_5037689237" evidence="4">
    <location>
        <begin position="27"/>
        <end position="361"/>
    </location>
</feature>
<evidence type="ECO:0000259" key="5">
    <source>
        <dbReference type="Pfam" id="PF00419"/>
    </source>
</evidence>
<protein>
    <submittedName>
        <fullName evidence="6">Type 1 fimbrial protein</fullName>
    </submittedName>
</protein>
<sequence>MKLPSRHVFSLIGVLAGCQFAHSALANTCRWDAAPGPINYQADLGTVYVPRDASVGSVIGVIDKFVFSNSPGPGITCNNDGSVVLDFNAVSVAPLQRHIQGVMGGSGSSDKIFSTNVPGVGARITLESGFDGQAGNAFVPIGSPVVPFDARLAQNLIVPFNLSRLRSKVTLIKTGSIAPGPQVVNRHMFDGNFSNIGKGFGYSLSATVMQAQCAVGANPVSVDPVPLGDWQVSDFTHPGFTTTPTRFTITLSSCEADPTNANQANAHIRLDGADGSLPEGDGSRGVFTLGNGSTAGGVGMQVLRGDGITPVPLGTDVSFGPIEDGRNKTLDFNASFYQIGNVGQITPGTARGALSFTITFQ</sequence>
<dbReference type="EMBL" id="JABWRB010000018">
    <property type="protein sequence ID" value="MBC3390994.1"/>
    <property type="molecule type" value="Genomic_DNA"/>
</dbReference>
<dbReference type="PROSITE" id="PS51257">
    <property type="entry name" value="PROKAR_LIPOPROTEIN"/>
    <property type="match status" value="1"/>
</dbReference>
<comment type="caution">
    <text evidence="6">The sequence shown here is derived from an EMBL/GenBank/DDBJ whole genome shotgun (WGS) entry which is preliminary data.</text>
</comment>
<keyword evidence="4" id="KW-0732">Signal</keyword>
<feature type="signal peptide" evidence="4">
    <location>
        <begin position="1"/>
        <end position="26"/>
    </location>
</feature>
<comment type="similarity">
    <text evidence="2">Belongs to the fimbrial protein family.</text>
</comment>
<evidence type="ECO:0000256" key="3">
    <source>
        <dbReference type="ARBA" id="ARBA00023263"/>
    </source>
</evidence>
<dbReference type="Pfam" id="PF00419">
    <property type="entry name" value="Fimbrial"/>
    <property type="match status" value="1"/>
</dbReference>
<gene>
    <name evidence="6" type="ORF">HU715_15120</name>
</gene>
<comment type="subcellular location">
    <subcellularLocation>
        <location evidence="1">Fimbrium</location>
    </subcellularLocation>
</comment>
<keyword evidence="3" id="KW-0281">Fimbrium</keyword>
<dbReference type="InterPro" id="IPR036937">
    <property type="entry name" value="Adhesion_dom_fimbrial_sf"/>
</dbReference>
<evidence type="ECO:0000313" key="6">
    <source>
        <dbReference type="EMBL" id="MBC3390994.1"/>
    </source>
</evidence>
<organism evidence="6">
    <name type="scientific">Pseudomonas zanjanensis</name>
    <dbReference type="NCBI Taxonomy" id="2745496"/>
    <lineage>
        <taxon>Bacteria</taxon>
        <taxon>Pseudomonadati</taxon>
        <taxon>Pseudomonadota</taxon>
        <taxon>Gammaproteobacteria</taxon>
        <taxon>Pseudomonadales</taxon>
        <taxon>Pseudomonadaceae</taxon>
        <taxon>Pseudomonas</taxon>
    </lineage>
</organism>
<evidence type="ECO:0000256" key="1">
    <source>
        <dbReference type="ARBA" id="ARBA00004561"/>
    </source>
</evidence>
<reference evidence="6" key="2">
    <citation type="submission" date="2020-07" db="EMBL/GenBank/DDBJ databases">
        <authorList>
            <person name="Lood C."/>
            <person name="Girard L."/>
        </authorList>
    </citation>
    <scope>NUCLEOTIDE SEQUENCE</scope>
    <source>
        <strain evidence="6">SWRI12</strain>
    </source>
</reference>
<feature type="domain" description="Fimbrial-type adhesion" evidence="5">
    <location>
        <begin position="204"/>
        <end position="361"/>
    </location>
</feature>
<dbReference type="InterPro" id="IPR050263">
    <property type="entry name" value="Bact_Fimbrial_Adh_Pro"/>
</dbReference>
<dbReference type="GO" id="GO:0043709">
    <property type="term" value="P:cell adhesion involved in single-species biofilm formation"/>
    <property type="evidence" value="ECO:0007669"/>
    <property type="project" value="TreeGrafter"/>
</dbReference>
<dbReference type="SUPFAM" id="SSF49401">
    <property type="entry name" value="Bacterial adhesins"/>
    <property type="match status" value="1"/>
</dbReference>
<dbReference type="PANTHER" id="PTHR33420:SF14">
    <property type="entry name" value="TYPE 1 FIMBRIN D-MANNOSE SPECIFIC ADHESIN"/>
    <property type="match status" value="1"/>
</dbReference>
<dbReference type="AlphaFoldDB" id="A0A923FE71"/>
<reference evidence="6" key="1">
    <citation type="journal article" date="2020" name="Microorganisms">
        <title>Reliable Identification of Environmental Pseudomonas Isolates Using the rpoD Gene.</title>
        <authorList>
            <consortium name="The Broad Institute Genome Sequencing Platform"/>
            <person name="Girard L."/>
            <person name="Lood C."/>
            <person name="Rokni-Zadeh H."/>
            <person name="van Noort V."/>
            <person name="Lavigne R."/>
            <person name="De Mot R."/>
        </authorList>
    </citation>
    <scope>NUCLEOTIDE SEQUENCE</scope>
    <source>
        <strain evidence="6">SWRI12</strain>
    </source>
</reference>
<dbReference type="InterPro" id="IPR000259">
    <property type="entry name" value="Adhesion_dom_fimbrial"/>
</dbReference>
<proteinExistence type="inferred from homology"/>